<evidence type="ECO:0000259" key="10">
    <source>
        <dbReference type="PROSITE" id="PS50011"/>
    </source>
</evidence>
<dbReference type="Gene3D" id="2.130.10.10">
    <property type="entry name" value="YVTN repeat-like/Quinoprotein amine dehydrogenase"/>
    <property type="match status" value="4"/>
</dbReference>
<dbReference type="InterPro" id="IPR019775">
    <property type="entry name" value="WD40_repeat_CS"/>
</dbReference>
<dbReference type="Gene3D" id="3.30.200.20">
    <property type="entry name" value="Phosphorylase Kinase, domain 1"/>
    <property type="match status" value="1"/>
</dbReference>
<dbReference type="RefSeq" id="WP_157080052.1">
    <property type="nucleotide sequence ID" value="NZ_KQ950180.1"/>
</dbReference>
<dbReference type="InterPro" id="IPR017441">
    <property type="entry name" value="Protein_kinase_ATP_BS"/>
</dbReference>
<feature type="repeat" description="WD" evidence="6">
    <location>
        <begin position="480"/>
        <end position="521"/>
    </location>
</feature>
<dbReference type="InterPro" id="IPR018391">
    <property type="entry name" value="PQQ_b-propeller_rpt"/>
</dbReference>
<feature type="repeat" description="WD" evidence="6">
    <location>
        <begin position="438"/>
        <end position="479"/>
    </location>
</feature>
<feature type="repeat" description="WD" evidence="6">
    <location>
        <begin position="403"/>
        <end position="437"/>
    </location>
</feature>
<dbReference type="CDD" id="cd14014">
    <property type="entry name" value="STKc_PknB_like"/>
    <property type="match status" value="1"/>
</dbReference>
<evidence type="ECO:0000256" key="2">
    <source>
        <dbReference type="ARBA" id="ARBA00022737"/>
    </source>
</evidence>
<dbReference type="PANTHER" id="PTHR15622:SF2">
    <property type="entry name" value="U4_U6 SMALL NUCLEAR RIBONUCLEOPROTEIN PRP4"/>
    <property type="match status" value="1"/>
</dbReference>
<organism evidence="11 12">
    <name type="scientific">Thermobifida cellulosilytica TB100</name>
    <dbReference type="NCBI Taxonomy" id="665004"/>
    <lineage>
        <taxon>Bacteria</taxon>
        <taxon>Bacillati</taxon>
        <taxon>Actinomycetota</taxon>
        <taxon>Actinomycetes</taxon>
        <taxon>Streptosporangiales</taxon>
        <taxon>Nocardiopsidaceae</taxon>
        <taxon>Thermobifida</taxon>
    </lineage>
</organism>
<dbReference type="InterPro" id="IPR001680">
    <property type="entry name" value="WD40_rpt"/>
</dbReference>
<feature type="repeat" description="WD" evidence="6">
    <location>
        <begin position="564"/>
        <end position="605"/>
    </location>
</feature>
<sequence length="684" mass="71564">MEPLRSGDPERVGPYRLVGRLGAGGMGQVFLARSPGGRPVVVKVIRPEYAADREYRARFAREVEAARRVGGFHTAQVVDADPNADSPWMAAAYVPGPSLQQAVQQRGALDEHALRILAAGLIEGLAAIHSCGLVHRDFKPGNIILAADGPRIIDFGIARPTDASTMTLSGAVMGTLAYMSPEQIGGGQVGPPSDVFSLGSVLAFAATGQSPFAADGIGEVVMRIVSKPPELPQLPDDLRRLIHACWRQAPDERPTTADLLAQLSTAQTSHDWPPPGLADLVNSETPGPASPPNLPNPPNPPKPPPAAMGPPRPYTPAAPPNQPFHQGGEEGRFGPVPVQAAPPPVWFPPAAQPPPRQRFFSWRGVLVGGAAATAVVGLVAALAVLLLLRPTPSQRVLEVDAEVNSVVFSPDGSVLAGAGGDNTVRLWDAGTGEELAELEGHTDWVRSVAFSPDGSVLASASYDRTVRLWDAETGAQRAALEGHTDWVNSVAFSPDGSVLASGSDDGTVRLWDAGTGEELAELDGHPNVVNSVAFSPDGSVLASGSGDNTVRLWDTGTGEELAELEGHADWVRSVAFSPNGSLLASASDDGTVRLWDAGTGEELAELEGHTDWVRSVAFSPNGSLLASASDDGTVRLWDAGTRKELGRLEGHIGWTTSVAFSPNGSQVASAGNDGTVRLWPVDVE</sequence>
<evidence type="ECO:0000313" key="11">
    <source>
        <dbReference type="EMBL" id="KUP96493.1"/>
    </source>
</evidence>
<reference evidence="12" key="1">
    <citation type="journal article" date="2017" name="Acta Aliment.">
        <title>Plant polysaccharide degrading enzyme system of Thermpbifida cellulosilytica TB100 revealed by de novo genome project data.</title>
        <authorList>
            <person name="Toth A."/>
            <person name="Baka E."/>
            <person name="Luzics S."/>
            <person name="Bata-Vidacs I."/>
            <person name="Nagy I."/>
            <person name="Balint B."/>
            <person name="Herceg R."/>
            <person name="Olasz F."/>
            <person name="Wilk T."/>
            <person name="Nagy T."/>
            <person name="Kriszt B."/>
            <person name="Nagy I."/>
            <person name="Kukolya J."/>
        </authorList>
    </citation>
    <scope>NUCLEOTIDE SEQUENCE [LARGE SCALE GENOMIC DNA]</scope>
    <source>
        <strain evidence="12">TB100</strain>
    </source>
</reference>
<dbReference type="InterPro" id="IPR011009">
    <property type="entry name" value="Kinase-like_dom_sf"/>
</dbReference>
<dbReference type="Pfam" id="PF00400">
    <property type="entry name" value="WD40"/>
    <property type="match status" value="7"/>
</dbReference>
<dbReference type="PATRIC" id="fig|665004.4.peg.1132"/>
<evidence type="ECO:0000256" key="5">
    <source>
        <dbReference type="ARBA" id="ARBA00022840"/>
    </source>
</evidence>
<feature type="repeat" description="WD" evidence="6">
    <location>
        <begin position="606"/>
        <end position="647"/>
    </location>
</feature>
<evidence type="ECO:0000256" key="3">
    <source>
        <dbReference type="ARBA" id="ARBA00022741"/>
    </source>
</evidence>
<dbReference type="InterPro" id="IPR051983">
    <property type="entry name" value="WSB_SOCS-box_domain"/>
</dbReference>
<dbReference type="OrthoDB" id="951193at2"/>
<feature type="repeat" description="WD" evidence="6">
    <location>
        <begin position="522"/>
        <end position="563"/>
    </location>
</feature>
<keyword evidence="9" id="KW-0812">Transmembrane</keyword>
<dbReference type="PANTHER" id="PTHR15622">
    <property type="entry name" value="WD40 REPEAT PROTEIN"/>
    <property type="match status" value="1"/>
</dbReference>
<comment type="caution">
    <text evidence="11">The sequence shown here is derived from an EMBL/GenBank/DDBJ whole genome shotgun (WGS) entry which is preliminary data.</text>
</comment>
<feature type="repeat" description="WD" evidence="6">
    <location>
        <begin position="648"/>
        <end position="684"/>
    </location>
</feature>
<keyword evidence="1 6" id="KW-0853">WD repeat</keyword>
<feature type="binding site" evidence="7">
    <location>
        <position position="43"/>
    </location>
    <ligand>
        <name>ATP</name>
        <dbReference type="ChEBI" id="CHEBI:30616"/>
    </ligand>
</feature>
<accession>A0A147KGS1</accession>
<keyword evidence="4" id="KW-0833">Ubl conjugation pathway</keyword>
<dbReference type="AlphaFoldDB" id="A0A147KGS1"/>
<dbReference type="SMART" id="SM00564">
    <property type="entry name" value="PQQ"/>
    <property type="match status" value="5"/>
</dbReference>
<evidence type="ECO:0000256" key="9">
    <source>
        <dbReference type="SAM" id="Phobius"/>
    </source>
</evidence>
<feature type="region of interest" description="Disordered" evidence="8">
    <location>
        <begin position="265"/>
        <end position="341"/>
    </location>
</feature>
<evidence type="ECO:0000256" key="7">
    <source>
        <dbReference type="PROSITE-ProRule" id="PRU10141"/>
    </source>
</evidence>
<dbReference type="InterPro" id="IPR008271">
    <property type="entry name" value="Ser/Thr_kinase_AS"/>
</dbReference>
<dbReference type="PRINTS" id="PR00320">
    <property type="entry name" value="GPROTEINBRPT"/>
</dbReference>
<dbReference type="PROSITE" id="PS00108">
    <property type="entry name" value="PROTEIN_KINASE_ST"/>
    <property type="match status" value="1"/>
</dbReference>
<dbReference type="SUPFAM" id="SSF56112">
    <property type="entry name" value="Protein kinase-like (PK-like)"/>
    <property type="match status" value="1"/>
</dbReference>
<evidence type="ECO:0000256" key="8">
    <source>
        <dbReference type="SAM" id="MobiDB-lite"/>
    </source>
</evidence>
<dbReference type="PROSITE" id="PS00107">
    <property type="entry name" value="PROTEIN_KINASE_ATP"/>
    <property type="match status" value="1"/>
</dbReference>
<dbReference type="SMART" id="SM00320">
    <property type="entry name" value="WD40"/>
    <property type="match status" value="7"/>
</dbReference>
<feature type="transmembrane region" description="Helical" evidence="9">
    <location>
        <begin position="365"/>
        <end position="388"/>
    </location>
</feature>
<dbReference type="PROSITE" id="PS50082">
    <property type="entry name" value="WD_REPEATS_2"/>
    <property type="match status" value="7"/>
</dbReference>
<keyword evidence="12" id="KW-1185">Reference proteome</keyword>
<keyword evidence="5 7" id="KW-0067">ATP-binding</keyword>
<dbReference type="PROSITE" id="PS50294">
    <property type="entry name" value="WD_REPEATS_REGION"/>
    <property type="match status" value="7"/>
</dbReference>
<feature type="compositionally biased region" description="Pro residues" evidence="8">
    <location>
        <begin position="288"/>
        <end position="322"/>
    </location>
</feature>
<name>A0A147KGS1_THECS</name>
<evidence type="ECO:0000256" key="6">
    <source>
        <dbReference type="PROSITE-ProRule" id="PRU00221"/>
    </source>
</evidence>
<dbReference type="InterPro" id="IPR020472">
    <property type="entry name" value="WD40_PAC1"/>
</dbReference>
<dbReference type="GO" id="GO:0000209">
    <property type="term" value="P:protein polyubiquitination"/>
    <property type="evidence" value="ECO:0007669"/>
    <property type="project" value="TreeGrafter"/>
</dbReference>
<keyword evidence="3 7" id="KW-0547">Nucleotide-binding</keyword>
<dbReference type="SUPFAM" id="SSF50978">
    <property type="entry name" value="WD40 repeat-like"/>
    <property type="match status" value="1"/>
</dbReference>
<dbReference type="InterPro" id="IPR000719">
    <property type="entry name" value="Prot_kinase_dom"/>
</dbReference>
<keyword evidence="9" id="KW-1133">Transmembrane helix</keyword>
<dbReference type="InterPro" id="IPR036322">
    <property type="entry name" value="WD40_repeat_dom_sf"/>
</dbReference>
<evidence type="ECO:0000256" key="4">
    <source>
        <dbReference type="ARBA" id="ARBA00022786"/>
    </source>
</evidence>
<evidence type="ECO:0000313" key="12">
    <source>
        <dbReference type="Proteomes" id="UP000074382"/>
    </source>
</evidence>
<feature type="domain" description="Protein kinase" evidence="10">
    <location>
        <begin position="15"/>
        <end position="273"/>
    </location>
</feature>
<keyword evidence="9" id="KW-0472">Membrane</keyword>
<dbReference type="CDD" id="cd00200">
    <property type="entry name" value="WD40"/>
    <property type="match status" value="1"/>
</dbReference>
<dbReference type="Gene3D" id="1.10.510.10">
    <property type="entry name" value="Transferase(Phosphotransferase) domain 1"/>
    <property type="match status" value="1"/>
</dbReference>
<evidence type="ECO:0000256" key="1">
    <source>
        <dbReference type="ARBA" id="ARBA00022574"/>
    </source>
</evidence>
<dbReference type="InterPro" id="IPR015943">
    <property type="entry name" value="WD40/YVTN_repeat-like_dom_sf"/>
</dbReference>
<dbReference type="PROSITE" id="PS50011">
    <property type="entry name" value="PROTEIN_KINASE_DOM"/>
    <property type="match status" value="1"/>
</dbReference>
<dbReference type="Pfam" id="PF00069">
    <property type="entry name" value="Pkinase"/>
    <property type="match status" value="1"/>
</dbReference>
<protein>
    <recommendedName>
        <fullName evidence="10">Protein kinase domain-containing protein</fullName>
    </recommendedName>
</protein>
<dbReference type="GO" id="GO:0004672">
    <property type="term" value="F:protein kinase activity"/>
    <property type="evidence" value="ECO:0007669"/>
    <property type="project" value="InterPro"/>
</dbReference>
<dbReference type="PROSITE" id="PS00678">
    <property type="entry name" value="WD_REPEATS_1"/>
    <property type="match status" value="2"/>
</dbReference>
<dbReference type="STRING" id="665004.AC529_12120"/>
<dbReference type="EMBL" id="LGEM01000089">
    <property type="protein sequence ID" value="KUP96493.1"/>
    <property type="molecule type" value="Genomic_DNA"/>
</dbReference>
<gene>
    <name evidence="11" type="ORF">AC529_12120</name>
</gene>
<proteinExistence type="predicted"/>
<dbReference type="GO" id="GO:0005524">
    <property type="term" value="F:ATP binding"/>
    <property type="evidence" value="ECO:0007669"/>
    <property type="project" value="UniProtKB-UniRule"/>
</dbReference>
<dbReference type="Proteomes" id="UP000074382">
    <property type="component" value="Unassembled WGS sequence"/>
</dbReference>
<keyword evidence="2" id="KW-0677">Repeat</keyword>